<dbReference type="SUPFAM" id="SSF53474">
    <property type="entry name" value="alpha/beta-Hydrolases"/>
    <property type="match status" value="1"/>
</dbReference>
<dbReference type="Proteomes" id="UP000016931">
    <property type="component" value="Unassembled WGS sequence"/>
</dbReference>
<dbReference type="RefSeq" id="XP_016758458.1">
    <property type="nucleotide sequence ID" value="XM_016902122.1"/>
</dbReference>
<gene>
    <name evidence="4" type="ORF">SEPMUDRAFT_127102</name>
</gene>
<sequence>MSPINILLTCTTLALLSHAQTFLNYSAISNTSTSACPGPGGAHIIVARASTEPLGYGVIGFVKDRVLALNPASNADYVVYPATLTDYVNSEAAGVLGMRALVETFLAQTDCHNAPIVLMGYSQGAQVVNDYLSGQNLNVIPHNSTLESPAPASTFDRLAAAVTMGDPSINITNNPFHIGNSTQSGLFPRQDNSSAVLNQWEAKLQSYCDPLDPYCASAGNFDNISVHLGYVQEYGEDAAQFVVQKIQEYYGANGSNSTAGSTNSTSGSTTPYTGTAASTHVGGTIAMLLFAVGAVSLLGL</sequence>
<dbReference type="OMA" id="DPFCDSG"/>
<dbReference type="HOGENOM" id="CLU_040058_4_2_1"/>
<evidence type="ECO:0000256" key="1">
    <source>
        <dbReference type="ARBA" id="ARBA00022801"/>
    </source>
</evidence>
<dbReference type="Gene3D" id="3.40.50.1820">
    <property type="entry name" value="alpha/beta hydrolase"/>
    <property type="match status" value="1"/>
</dbReference>
<dbReference type="EMBL" id="KB456267">
    <property type="protein sequence ID" value="EMF10337.1"/>
    <property type="molecule type" value="Genomic_DNA"/>
</dbReference>
<feature type="signal peptide" evidence="3">
    <location>
        <begin position="1"/>
        <end position="19"/>
    </location>
</feature>
<name>N1QF68_SPHMS</name>
<dbReference type="eggNOG" id="ENOG502SQ4D">
    <property type="taxonomic scope" value="Eukaryota"/>
</dbReference>
<feature type="chain" id="PRO_5004110267" evidence="3">
    <location>
        <begin position="20"/>
        <end position="300"/>
    </location>
</feature>
<evidence type="ECO:0000256" key="2">
    <source>
        <dbReference type="ARBA" id="ARBA00023157"/>
    </source>
</evidence>
<dbReference type="InterPro" id="IPR000675">
    <property type="entry name" value="Cutinase/axe"/>
</dbReference>
<evidence type="ECO:0000313" key="5">
    <source>
        <dbReference type="Proteomes" id="UP000016931"/>
    </source>
</evidence>
<keyword evidence="5" id="KW-1185">Reference proteome</keyword>
<dbReference type="Pfam" id="PF01083">
    <property type="entry name" value="Cutinase"/>
    <property type="match status" value="1"/>
</dbReference>
<dbReference type="InterPro" id="IPR029058">
    <property type="entry name" value="AB_hydrolase_fold"/>
</dbReference>
<dbReference type="PANTHER" id="PTHR33630:SF9">
    <property type="entry name" value="CUTINASE 4"/>
    <property type="match status" value="1"/>
</dbReference>
<dbReference type="GeneID" id="27899259"/>
<keyword evidence="3" id="KW-0732">Signal</keyword>
<dbReference type="GO" id="GO:0052689">
    <property type="term" value="F:carboxylic ester hydrolase activity"/>
    <property type="evidence" value="ECO:0007669"/>
    <property type="project" value="UniProtKB-ARBA"/>
</dbReference>
<dbReference type="STRING" id="692275.N1QF68"/>
<dbReference type="AlphaFoldDB" id="N1QF68"/>
<protein>
    <submittedName>
        <fullName evidence="4">Carbohydrate esterase family 5 protein</fullName>
    </submittedName>
</protein>
<evidence type="ECO:0000256" key="3">
    <source>
        <dbReference type="SAM" id="SignalP"/>
    </source>
</evidence>
<keyword evidence="1" id="KW-0378">Hydrolase</keyword>
<evidence type="ECO:0000313" key="4">
    <source>
        <dbReference type="EMBL" id="EMF10337.1"/>
    </source>
</evidence>
<accession>N1QF68</accession>
<dbReference type="SMART" id="SM01110">
    <property type="entry name" value="Cutinase"/>
    <property type="match status" value="1"/>
</dbReference>
<dbReference type="PANTHER" id="PTHR33630">
    <property type="entry name" value="CUTINASE RV1984C-RELATED-RELATED"/>
    <property type="match status" value="1"/>
</dbReference>
<proteinExistence type="predicted"/>
<organism evidence="4 5">
    <name type="scientific">Sphaerulina musiva (strain SO2202)</name>
    <name type="common">Poplar stem canker fungus</name>
    <name type="synonym">Septoria musiva</name>
    <dbReference type="NCBI Taxonomy" id="692275"/>
    <lineage>
        <taxon>Eukaryota</taxon>
        <taxon>Fungi</taxon>
        <taxon>Dikarya</taxon>
        <taxon>Ascomycota</taxon>
        <taxon>Pezizomycotina</taxon>
        <taxon>Dothideomycetes</taxon>
        <taxon>Dothideomycetidae</taxon>
        <taxon>Mycosphaerellales</taxon>
        <taxon>Mycosphaerellaceae</taxon>
        <taxon>Sphaerulina</taxon>
    </lineage>
</organism>
<keyword evidence="2" id="KW-1015">Disulfide bond</keyword>
<reference evidence="4 5" key="1">
    <citation type="journal article" date="2012" name="PLoS Pathog.">
        <title>Diverse lifestyles and strategies of plant pathogenesis encoded in the genomes of eighteen Dothideomycetes fungi.</title>
        <authorList>
            <person name="Ohm R.A."/>
            <person name="Feau N."/>
            <person name="Henrissat B."/>
            <person name="Schoch C.L."/>
            <person name="Horwitz B.A."/>
            <person name="Barry K.W."/>
            <person name="Condon B.J."/>
            <person name="Copeland A.C."/>
            <person name="Dhillon B."/>
            <person name="Glaser F."/>
            <person name="Hesse C.N."/>
            <person name="Kosti I."/>
            <person name="LaButti K."/>
            <person name="Lindquist E.A."/>
            <person name="Lucas S."/>
            <person name="Salamov A.A."/>
            <person name="Bradshaw R.E."/>
            <person name="Ciuffetti L."/>
            <person name="Hamelin R.C."/>
            <person name="Kema G.H.J."/>
            <person name="Lawrence C."/>
            <person name="Scott J.A."/>
            <person name="Spatafora J.W."/>
            <person name="Turgeon B.G."/>
            <person name="de Wit P.J.G.M."/>
            <person name="Zhong S."/>
            <person name="Goodwin S.B."/>
            <person name="Grigoriev I.V."/>
        </authorList>
    </citation>
    <scope>NUCLEOTIDE SEQUENCE [LARGE SCALE GENOMIC DNA]</scope>
    <source>
        <strain evidence="4 5">SO2202</strain>
    </source>
</reference>